<proteinExistence type="predicted"/>
<keyword evidence="2" id="KW-1185">Reference proteome</keyword>
<evidence type="ECO:0000313" key="1">
    <source>
        <dbReference type="EMBL" id="ATW69437.1"/>
    </source>
</evidence>
<name>A0A2H4PR81_9CAUD</name>
<dbReference type="EMBL" id="MG518520">
    <property type="protein sequence ID" value="ATW69437.1"/>
    <property type="molecule type" value="Genomic_DNA"/>
</dbReference>
<dbReference type="Proteomes" id="UP000240216">
    <property type="component" value="Segment"/>
</dbReference>
<accession>A0A2H4PR81</accession>
<protein>
    <submittedName>
        <fullName evidence="1">Uncharacterized protein</fullName>
    </submittedName>
</protein>
<organism evidence="1 2">
    <name type="scientific">Streptomyces phage Immanuel3</name>
    <dbReference type="NCBI Taxonomy" id="2053813"/>
    <lineage>
        <taxon>Viruses</taxon>
        <taxon>Duplodnaviria</taxon>
        <taxon>Heunggongvirae</taxon>
        <taxon>Uroviricota</taxon>
        <taxon>Caudoviricetes</taxon>
        <taxon>Beephvirinae</taxon>
        <taxon>Immanueltrevirus</taxon>
        <taxon>Immanueltrevirus immanuel3</taxon>
    </lineage>
</organism>
<evidence type="ECO:0000313" key="2">
    <source>
        <dbReference type="Proteomes" id="UP000240216"/>
    </source>
</evidence>
<gene>
    <name evidence="1" type="ORF">SEA_IMMANUEL3_84</name>
</gene>
<reference evidence="2" key="1">
    <citation type="submission" date="2017-11" db="EMBL/GenBank/DDBJ databases">
        <authorList>
            <person name="McClendondon-Moss T.O."/>
            <person name="Donegan-Quick R.D."/>
            <person name="Bhuiyan S."/>
            <person name="Visi D.K."/>
            <person name="Allen M.S."/>
            <person name="Hughes L.E."/>
            <person name="Garlena R.A."/>
            <person name="Russell D.A."/>
            <person name="Pope W.H."/>
            <person name="Jacobs-Sera D."/>
            <person name="Hendrix R.W."/>
            <person name="Hatfull G.F."/>
        </authorList>
    </citation>
    <scope>NUCLEOTIDE SEQUENCE [LARGE SCALE GENOMIC DNA]</scope>
</reference>
<sequence length="86" mass="9333">MEKFGYAVACFDGSGKAVKREDAALDGLHEAINPLFDFLGTAEAESVISDAIDSLFQPHYAQDAAERELVWEVRCMPLLPILGACS</sequence>